<comment type="caution">
    <text evidence="1">The sequence shown here is derived from an EMBL/GenBank/DDBJ whole genome shotgun (WGS) entry which is preliminary data.</text>
</comment>
<dbReference type="InterPro" id="IPR016024">
    <property type="entry name" value="ARM-type_fold"/>
</dbReference>
<sequence>MRHTLLASLEALANPAFAKKAERFFRREYCPDDIFIGIRTPQCRDVLKNHLAATTIEHVRALLDDPRHEMRLTGFIALADVYQRPSKAPLWAESQENDDDVRRLVCRVLLEHTHRCNNWDIVDSCVHKTLGPALVHFHRDAMSLYMASSEQRDVKLLPDWYQKLLGSNDLWETRMSIVLLLGVKAYDLAFVFAICEHQLARFFEDPMCRCTLRGARFESLDLIHKALGWVLRECGKLDRAQLMAFLDVHAMKASKTTVRYATEHMPKTRAKAYVALAMNS</sequence>
<dbReference type="SUPFAM" id="SSF48371">
    <property type="entry name" value="ARM repeat"/>
    <property type="match status" value="1"/>
</dbReference>
<reference evidence="1 2" key="1">
    <citation type="journal article" date="2014" name="Genome Biol. Evol.">
        <title>The secreted proteins of Achlya hypogyna and Thraustotheca clavata identify the ancestral oomycete secretome and reveal gene acquisitions by horizontal gene transfer.</title>
        <authorList>
            <person name="Misner I."/>
            <person name="Blouin N."/>
            <person name="Leonard G."/>
            <person name="Richards T.A."/>
            <person name="Lane C.E."/>
        </authorList>
    </citation>
    <scope>NUCLEOTIDE SEQUENCE [LARGE SCALE GENOMIC DNA]</scope>
    <source>
        <strain evidence="1 2">ATCC 48635</strain>
    </source>
</reference>
<dbReference type="InterPro" id="IPR014825">
    <property type="entry name" value="DNA_alkylation"/>
</dbReference>
<gene>
    <name evidence="1" type="ORF">ACHHYP_16382</name>
</gene>
<evidence type="ECO:0000313" key="2">
    <source>
        <dbReference type="Proteomes" id="UP000243579"/>
    </source>
</evidence>
<dbReference type="OrthoDB" id="10029550at2759"/>
<dbReference type="Gene3D" id="1.25.10.90">
    <property type="match status" value="1"/>
</dbReference>
<organism evidence="1 2">
    <name type="scientific">Achlya hypogyna</name>
    <name type="common">Oomycete</name>
    <name type="synonym">Protoachlya hypogyna</name>
    <dbReference type="NCBI Taxonomy" id="1202772"/>
    <lineage>
        <taxon>Eukaryota</taxon>
        <taxon>Sar</taxon>
        <taxon>Stramenopiles</taxon>
        <taxon>Oomycota</taxon>
        <taxon>Saprolegniomycetes</taxon>
        <taxon>Saprolegniales</taxon>
        <taxon>Achlyaceae</taxon>
        <taxon>Achlya</taxon>
    </lineage>
</organism>
<dbReference type="PANTHER" id="PTHR34070:SF1">
    <property type="entry name" value="DNA ALKYLATION REPAIR PROTEIN"/>
    <property type="match status" value="1"/>
</dbReference>
<dbReference type="STRING" id="1202772.A0A1V9Y8S3"/>
<evidence type="ECO:0000313" key="1">
    <source>
        <dbReference type="EMBL" id="OQR82094.1"/>
    </source>
</evidence>
<protein>
    <submittedName>
        <fullName evidence="1">DNA alkylation repair enzyme</fullName>
    </submittedName>
</protein>
<dbReference type="PANTHER" id="PTHR34070">
    <property type="entry name" value="ARMADILLO-TYPE FOLD"/>
    <property type="match status" value="1"/>
</dbReference>
<dbReference type="Pfam" id="PF08713">
    <property type="entry name" value="DNA_alkylation"/>
    <property type="match status" value="1"/>
</dbReference>
<proteinExistence type="predicted"/>
<name>A0A1V9Y8S3_ACHHY</name>
<accession>A0A1V9Y8S3</accession>
<dbReference type="AlphaFoldDB" id="A0A1V9Y8S3"/>
<keyword evidence="2" id="KW-1185">Reference proteome</keyword>
<dbReference type="CDD" id="cd06561">
    <property type="entry name" value="AlkD_like"/>
    <property type="match status" value="1"/>
</dbReference>
<dbReference type="EMBL" id="JNBR01002572">
    <property type="protein sequence ID" value="OQR82094.1"/>
    <property type="molecule type" value="Genomic_DNA"/>
</dbReference>
<dbReference type="Proteomes" id="UP000243579">
    <property type="component" value="Unassembled WGS sequence"/>
</dbReference>